<feature type="compositionally biased region" description="Polar residues" evidence="1">
    <location>
        <begin position="58"/>
        <end position="68"/>
    </location>
</feature>
<evidence type="ECO:0000313" key="3">
    <source>
        <dbReference type="Proteomes" id="UP000215335"/>
    </source>
</evidence>
<dbReference type="Proteomes" id="UP000215335">
    <property type="component" value="Unassembled WGS sequence"/>
</dbReference>
<feature type="region of interest" description="Disordered" evidence="1">
    <location>
        <begin position="56"/>
        <end position="75"/>
    </location>
</feature>
<protein>
    <submittedName>
        <fullName evidence="2">Uncharacterized protein</fullName>
    </submittedName>
</protein>
<organism evidence="2 3">
    <name type="scientific">Trichomalopsis sarcophagae</name>
    <dbReference type="NCBI Taxonomy" id="543379"/>
    <lineage>
        <taxon>Eukaryota</taxon>
        <taxon>Metazoa</taxon>
        <taxon>Ecdysozoa</taxon>
        <taxon>Arthropoda</taxon>
        <taxon>Hexapoda</taxon>
        <taxon>Insecta</taxon>
        <taxon>Pterygota</taxon>
        <taxon>Neoptera</taxon>
        <taxon>Endopterygota</taxon>
        <taxon>Hymenoptera</taxon>
        <taxon>Apocrita</taxon>
        <taxon>Proctotrupomorpha</taxon>
        <taxon>Chalcidoidea</taxon>
        <taxon>Pteromalidae</taxon>
        <taxon>Pteromalinae</taxon>
        <taxon>Trichomalopsis</taxon>
    </lineage>
</organism>
<evidence type="ECO:0000256" key="1">
    <source>
        <dbReference type="SAM" id="MobiDB-lite"/>
    </source>
</evidence>
<accession>A0A232ENY8</accession>
<gene>
    <name evidence="2" type="ORF">TSAR_006433</name>
</gene>
<dbReference type="EMBL" id="NNAY01003041">
    <property type="protein sequence ID" value="OXU20070.1"/>
    <property type="molecule type" value="Genomic_DNA"/>
</dbReference>
<proteinExistence type="predicted"/>
<evidence type="ECO:0000313" key="2">
    <source>
        <dbReference type="EMBL" id="OXU20070.1"/>
    </source>
</evidence>
<reference evidence="2 3" key="1">
    <citation type="journal article" date="2017" name="Curr. Biol.">
        <title>The Evolution of Venom by Co-option of Single-Copy Genes.</title>
        <authorList>
            <person name="Martinson E.O."/>
            <person name="Mrinalini"/>
            <person name="Kelkar Y.D."/>
            <person name="Chang C.H."/>
            <person name="Werren J.H."/>
        </authorList>
    </citation>
    <scope>NUCLEOTIDE SEQUENCE [LARGE SCALE GENOMIC DNA]</scope>
    <source>
        <strain evidence="2 3">Alberta</strain>
        <tissue evidence="2">Whole body</tissue>
    </source>
</reference>
<sequence length="146" mass="16784">MNNYLNAMLAMFKKLPENNMRGEFFTLLRLFKNETLEIFLSQARTIGQAYETKKRVNQKSANATSPKSSVDKTCHNGVTVNTQKKPETNINTVEVPTMDEVTKFLSKELMKFQESIKATVMNDINPKFFVAVPVSKFERAQQQKIR</sequence>
<keyword evidence="3" id="KW-1185">Reference proteome</keyword>
<name>A0A232ENY8_9HYME</name>
<dbReference type="AlphaFoldDB" id="A0A232ENY8"/>
<comment type="caution">
    <text evidence="2">The sequence shown here is derived from an EMBL/GenBank/DDBJ whole genome shotgun (WGS) entry which is preliminary data.</text>
</comment>